<protein>
    <recommendedName>
        <fullName evidence="4">Nitrogen fixation protein FixH</fullName>
    </recommendedName>
</protein>
<dbReference type="InterPro" id="IPR008620">
    <property type="entry name" value="FixH"/>
</dbReference>
<dbReference type="EMBL" id="AP027272">
    <property type="protein sequence ID" value="BDX06540.1"/>
    <property type="molecule type" value="Genomic_DNA"/>
</dbReference>
<organism evidence="2 3">
    <name type="scientific">Planctobacterium marinum</name>
    <dbReference type="NCBI Taxonomy" id="1631968"/>
    <lineage>
        <taxon>Bacteria</taxon>
        <taxon>Pseudomonadati</taxon>
        <taxon>Pseudomonadota</taxon>
        <taxon>Gammaproteobacteria</taxon>
        <taxon>Alteromonadales</taxon>
        <taxon>Alteromonadaceae</taxon>
        <taxon>Planctobacterium</taxon>
    </lineage>
</organism>
<dbReference type="RefSeq" id="WP_338292554.1">
    <property type="nucleotide sequence ID" value="NZ_AP027272.1"/>
</dbReference>
<evidence type="ECO:0000313" key="3">
    <source>
        <dbReference type="Proteomes" id="UP001333710"/>
    </source>
</evidence>
<dbReference type="AlphaFoldDB" id="A0AA48I5Z5"/>
<proteinExistence type="predicted"/>
<sequence length="159" mass="18190">MTEKWYKQFWPWFLITVPAVSIVLGFTIVYLAITSENSMVSDDYYKEGKAINQSISKKRMAKQLNLVAGLTIEEDSVKVNFKQALPPDSAAIKLDFFHATLEDRDFFVMLTRNAEGDYSGNLPGSVDGKWRVTLTPFDESWKIRQTVAFPRTDEIILEP</sequence>
<evidence type="ECO:0000313" key="2">
    <source>
        <dbReference type="EMBL" id="BDX06540.1"/>
    </source>
</evidence>
<name>A0AA48I5Z5_9ALTE</name>
<evidence type="ECO:0008006" key="4">
    <source>
        <dbReference type="Google" id="ProtNLM"/>
    </source>
</evidence>
<keyword evidence="1" id="KW-0472">Membrane</keyword>
<feature type="transmembrane region" description="Helical" evidence="1">
    <location>
        <begin position="12"/>
        <end position="33"/>
    </location>
</feature>
<dbReference type="Pfam" id="PF05751">
    <property type="entry name" value="FixH"/>
    <property type="match status" value="1"/>
</dbReference>
<keyword evidence="1" id="KW-0812">Transmembrane</keyword>
<evidence type="ECO:0000256" key="1">
    <source>
        <dbReference type="SAM" id="Phobius"/>
    </source>
</evidence>
<dbReference type="Proteomes" id="UP001333710">
    <property type="component" value="Chromosome"/>
</dbReference>
<dbReference type="KEGG" id="pmaw:MACH26_20610"/>
<keyword evidence="3" id="KW-1185">Reference proteome</keyword>
<gene>
    <name evidence="2" type="primary">ccoH</name>
    <name evidence="2" type="ORF">MACH26_20610</name>
</gene>
<accession>A0AA48I5Z5</accession>
<keyword evidence="1" id="KW-1133">Transmembrane helix</keyword>
<reference evidence="2" key="1">
    <citation type="submission" date="2023-01" db="EMBL/GenBank/DDBJ databases">
        <title>Complete genome sequence of Planctobacterium marinum strain Dej080120_11.</title>
        <authorList>
            <person name="Ueki S."/>
            <person name="Maruyama F."/>
        </authorList>
    </citation>
    <scope>NUCLEOTIDE SEQUENCE</scope>
    <source>
        <strain evidence="2">Dej080120_11</strain>
    </source>
</reference>